<sequence>MSCPRFCGKCGSSVGTSNSSSSSSSCHDDTGCSSYASSVCSVYQEWAREHCPNRCGYCAGRIRRKLSSTLLQPPCDYVLTSLKGVLDVIGQLDRYTCSQMLVAPSGHVIHTWVEVEGLDCTNDKT</sequence>
<evidence type="ECO:0000313" key="2">
    <source>
        <dbReference type="EMBL" id="GFN88192.1"/>
    </source>
</evidence>
<proteinExistence type="predicted"/>
<protein>
    <recommendedName>
        <fullName evidence="4">ShKT domain-containing protein</fullName>
    </recommendedName>
</protein>
<name>A0AAV3Z101_9GAST</name>
<dbReference type="PROSITE" id="PS51257">
    <property type="entry name" value="PROKAR_LIPOPROTEIN"/>
    <property type="match status" value="1"/>
</dbReference>
<comment type="caution">
    <text evidence="2">The sequence shown here is derived from an EMBL/GenBank/DDBJ whole genome shotgun (WGS) entry which is preliminary data.</text>
</comment>
<accession>A0AAV3Z101</accession>
<evidence type="ECO:0000256" key="1">
    <source>
        <dbReference type="SAM" id="MobiDB-lite"/>
    </source>
</evidence>
<feature type="region of interest" description="Disordered" evidence="1">
    <location>
        <begin position="11"/>
        <end position="34"/>
    </location>
</feature>
<dbReference type="Proteomes" id="UP000735302">
    <property type="component" value="Unassembled WGS sequence"/>
</dbReference>
<keyword evidence="3" id="KW-1185">Reference proteome</keyword>
<dbReference type="AlphaFoldDB" id="A0AAV3Z101"/>
<evidence type="ECO:0008006" key="4">
    <source>
        <dbReference type="Google" id="ProtNLM"/>
    </source>
</evidence>
<feature type="compositionally biased region" description="Low complexity" evidence="1">
    <location>
        <begin position="12"/>
        <end position="34"/>
    </location>
</feature>
<organism evidence="2 3">
    <name type="scientific">Plakobranchus ocellatus</name>
    <dbReference type="NCBI Taxonomy" id="259542"/>
    <lineage>
        <taxon>Eukaryota</taxon>
        <taxon>Metazoa</taxon>
        <taxon>Spiralia</taxon>
        <taxon>Lophotrochozoa</taxon>
        <taxon>Mollusca</taxon>
        <taxon>Gastropoda</taxon>
        <taxon>Heterobranchia</taxon>
        <taxon>Euthyneura</taxon>
        <taxon>Panpulmonata</taxon>
        <taxon>Sacoglossa</taxon>
        <taxon>Placobranchoidea</taxon>
        <taxon>Plakobranchidae</taxon>
        <taxon>Plakobranchus</taxon>
    </lineage>
</organism>
<reference evidence="2 3" key="1">
    <citation type="journal article" date="2021" name="Elife">
        <title>Chloroplast acquisition without the gene transfer in kleptoplastic sea slugs, Plakobranchus ocellatus.</title>
        <authorList>
            <person name="Maeda T."/>
            <person name="Takahashi S."/>
            <person name="Yoshida T."/>
            <person name="Shimamura S."/>
            <person name="Takaki Y."/>
            <person name="Nagai Y."/>
            <person name="Toyoda A."/>
            <person name="Suzuki Y."/>
            <person name="Arimoto A."/>
            <person name="Ishii H."/>
            <person name="Satoh N."/>
            <person name="Nishiyama T."/>
            <person name="Hasebe M."/>
            <person name="Maruyama T."/>
            <person name="Minagawa J."/>
            <person name="Obokata J."/>
            <person name="Shigenobu S."/>
        </authorList>
    </citation>
    <scope>NUCLEOTIDE SEQUENCE [LARGE SCALE GENOMIC DNA]</scope>
</reference>
<gene>
    <name evidence="2" type="ORF">PoB_001469800</name>
</gene>
<dbReference type="EMBL" id="BLXT01001848">
    <property type="protein sequence ID" value="GFN88192.1"/>
    <property type="molecule type" value="Genomic_DNA"/>
</dbReference>
<evidence type="ECO:0000313" key="3">
    <source>
        <dbReference type="Proteomes" id="UP000735302"/>
    </source>
</evidence>